<evidence type="ECO:0000256" key="6">
    <source>
        <dbReference type="ARBA" id="ARBA00058766"/>
    </source>
</evidence>
<evidence type="ECO:0000256" key="1">
    <source>
        <dbReference type="ARBA" id="ARBA00009477"/>
    </source>
</evidence>
<dbReference type="GO" id="GO:0015679">
    <property type="term" value="P:plasma membrane copper ion transport"/>
    <property type="evidence" value="ECO:0007669"/>
    <property type="project" value="TreeGrafter"/>
</dbReference>
<dbReference type="GO" id="GO:0046686">
    <property type="term" value="P:response to cadmium ion"/>
    <property type="evidence" value="ECO:0007669"/>
    <property type="project" value="UniProtKB-KW"/>
</dbReference>
<comment type="similarity">
    <text evidence="1">Belongs to the membrane fusion protein (MFP) (TC 8.A.1) family.</text>
</comment>
<evidence type="ECO:0000259" key="11">
    <source>
        <dbReference type="Pfam" id="PF25975"/>
    </source>
</evidence>
<dbReference type="Gene3D" id="2.40.50.320">
    <property type="entry name" value="Copper binding periplasmic protein CusF"/>
    <property type="match status" value="1"/>
</dbReference>
<keyword evidence="13" id="KW-1185">Reference proteome</keyword>
<dbReference type="InterPro" id="IPR042230">
    <property type="entry name" value="CusF_sf"/>
</dbReference>
<evidence type="ECO:0000259" key="7">
    <source>
        <dbReference type="Pfam" id="PF19335"/>
    </source>
</evidence>
<dbReference type="Pfam" id="PF25975">
    <property type="entry name" value="CzcB_C"/>
    <property type="match status" value="1"/>
</dbReference>
<organism evidence="12 13">
    <name type="scientific">Roseateles puraquae</name>
    <dbReference type="NCBI Taxonomy" id="431059"/>
    <lineage>
        <taxon>Bacteria</taxon>
        <taxon>Pseudomonadati</taxon>
        <taxon>Pseudomonadota</taxon>
        <taxon>Betaproteobacteria</taxon>
        <taxon>Burkholderiales</taxon>
        <taxon>Sphaerotilaceae</taxon>
        <taxon>Roseateles</taxon>
    </lineage>
</organism>
<evidence type="ECO:0000313" key="12">
    <source>
        <dbReference type="EMBL" id="OWR04946.1"/>
    </source>
</evidence>
<evidence type="ECO:0000256" key="3">
    <source>
        <dbReference type="ARBA" id="ARBA00022833"/>
    </source>
</evidence>
<dbReference type="InterPro" id="IPR051909">
    <property type="entry name" value="MFP_Cation_Efflux"/>
</dbReference>
<feature type="domain" description="CusB-like barrel-sandwich hybrid" evidence="9">
    <location>
        <begin position="134"/>
        <end position="250"/>
    </location>
</feature>
<dbReference type="Gene3D" id="6.10.140.730">
    <property type="match status" value="1"/>
</dbReference>
<keyword evidence="3" id="KW-0862">Zinc</keyword>
<dbReference type="InterPro" id="IPR058792">
    <property type="entry name" value="Beta-barrel_RND_2"/>
</dbReference>
<protein>
    <submittedName>
        <fullName evidence="12">Efflux transporter periplasmic adaptor subunit</fullName>
    </submittedName>
</protein>
<evidence type="ECO:0000259" key="10">
    <source>
        <dbReference type="Pfam" id="PF25954"/>
    </source>
</evidence>
<dbReference type="GO" id="GO:0046914">
    <property type="term" value="F:transition metal ion binding"/>
    <property type="evidence" value="ECO:0007669"/>
    <property type="project" value="TreeGrafter"/>
</dbReference>
<dbReference type="InterPro" id="IPR006143">
    <property type="entry name" value="RND_pump_MFP"/>
</dbReference>
<dbReference type="InterPro" id="IPR058791">
    <property type="entry name" value="3HB_CusB"/>
</dbReference>
<feature type="domain" description="Heavy metal binding" evidence="7">
    <location>
        <begin position="58"/>
        <end position="85"/>
    </location>
</feature>
<keyword evidence="4" id="KW-0170">Cobalt</keyword>
<dbReference type="Gene3D" id="2.40.30.170">
    <property type="match status" value="1"/>
</dbReference>
<evidence type="ECO:0000313" key="13">
    <source>
        <dbReference type="Proteomes" id="UP000197446"/>
    </source>
</evidence>
<name>A0A254NAC4_9BURK</name>
<dbReference type="OrthoDB" id="9806939at2"/>
<reference evidence="12 13" key="1">
    <citation type="journal article" date="2007" name="Int. J. Syst. Evol. Microbiol.">
        <title>Description of Pelomonas aquatica sp. nov. and Pelomonas puraquae sp. nov., isolated from industrial and haemodialysis water.</title>
        <authorList>
            <person name="Gomila M."/>
            <person name="Bowien B."/>
            <person name="Falsen E."/>
            <person name="Moore E.R."/>
            <person name="Lalucat J."/>
        </authorList>
    </citation>
    <scope>NUCLEOTIDE SEQUENCE [LARGE SCALE GENOMIC DNA]</scope>
    <source>
        <strain evidence="12 13">CCUG 52769</strain>
    </source>
</reference>
<dbReference type="InterPro" id="IPR058649">
    <property type="entry name" value="CzcB_C"/>
</dbReference>
<dbReference type="InterPro" id="IPR021647">
    <property type="entry name" value="CusF_Ec"/>
</dbReference>
<proteinExistence type="inferred from homology"/>
<dbReference type="GO" id="GO:0060003">
    <property type="term" value="P:copper ion export"/>
    <property type="evidence" value="ECO:0007669"/>
    <property type="project" value="TreeGrafter"/>
</dbReference>
<dbReference type="GO" id="GO:0030288">
    <property type="term" value="C:outer membrane-bounded periplasmic space"/>
    <property type="evidence" value="ECO:0007669"/>
    <property type="project" value="TreeGrafter"/>
</dbReference>
<dbReference type="EMBL" id="NISI01000001">
    <property type="protein sequence ID" value="OWR04946.1"/>
    <property type="molecule type" value="Genomic_DNA"/>
</dbReference>
<dbReference type="RefSeq" id="WP_088481160.1">
    <property type="nucleotide sequence ID" value="NZ_NISI01000001.1"/>
</dbReference>
<evidence type="ECO:0000256" key="4">
    <source>
        <dbReference type="ARBA" id="ARBA00023285"/>
    </source>
</evidence>
<accession>A0A254NAC4</accession>
<dbReference type="NCBIfam" id="TIGR01730">
    <property type="entry name" value="RND_mfp"/>
    <property type="match status" value="1"/>
</dbReference>
<feature type="domain" description="CzcB-like C-terminal circularly permuted SH3-like" evidence="11">
    <location>
        <begin position="338"/>
        <end position="397"/>
    </location>
</feature>
<keyword evidence="5" id="KW-0105">Cadmium resistance</keyword>
<comment type="caution">
    <text evidence="12">The sequence shown here is derived from an EMBL/GenBank/DDBJ whole genome shotgun (WGS) entry which is preliminary data.</text>
</comment>
<dbReference type="SUPFAM" id="SSF111369">
    <property type="entry name" value="HlyD-like secretion proteins"/>
    <property type="match status" value="1"/>
</dbReference>
<dbReference type="Pfam" id="PF25869">
    <property type="entry name" value="3HB_CusB"/>
    <property type="match status" value="1"/>
</dbReference>
<feature type="domain" description="CusB-like beta-barrel" evidence="10">
    <location>
        <begin position="255"/>
        <end position="331"/>
    </location>
</feature>
<dbReference type="PANTHER" id="PTHR30097:SF15">
    <property type="entry name" value="CATION EFFLUX SYSTEM PROTEIN CUSB"/>
    <property type="match status" value="1"/>
</dbReference>
<keyword evidence="2" id="KW-0813">Transport</keyword>
<gene>
    <name evidence="12" type="ORF">CDO81_00165</name>
</gene>
<comment type="function">
    <text evidence="6">CzcA and CzcB together would act in zinc efflux nearly as effectively as the complete czc efflux system (CzcABC). The CzcB protein is thought to funnel zinc cations to the CzcA transport protein.</text>
</comment>
<dbReference type="GO" id="GO:0022857">
    <property type="term" value="F:transmembrane transporter activity"/>
    <property type="evidence" value="ECO:0007669"/>
    <property type="project" value="InterPro"/>
</dbReference>
<dbReference type="Pfam" id="PF25919">
    <property type="entry name" value="BSH_CusB"/>
    <property type="match status" value="1"/>
</dbReference>
<dbReference type="Pfam" id="PF11604">
    <property type="entry name" value="CusF_Ec"/>
    <property type="match status" value="1"/>
</dbReference>
<dbReference type="FunFam" id="2.40.30.170:FF:000010">
    <property type="entry name" value="Efflux RND transporter periplasmic adaptor subunit"/>
    <property type="match status" value="1"/>
</dbReference>
<feature type="domain" description="CusB-like three alpha-helical bundle" evidence="8">
    <location>
        <begin position="170"/>
        <end position="218"/>
    </location>
</feature>
<dbReference type="Proteomes" id="UP000197446">
    <property type="component" value="Unassembled WGS sequence"/>
</dbReference>
<evidence type="ECO:0000256" key="5">
    <source>
        <dbReference type="ARBA" id="ARBA00043263"/>
    </source>
</evidence>
<dbReference type="Gene3D" id="2.40.420.20">
    <property type="match status" value="1"/>
</dbReference>
<dbReference type="FunFam" id="2.40.420.20:FF:000006">
    <property type="entry name" value="RND family efflux transporter MFP subunit"/>
    <property type="match status" value="1"/>
</dbReference>
<evidence type="ECO:0000259" key="8">
    <source>
        <dbReference type="Pfam" id="PF25869"/>
    </source>
</evidence>
<dbReference type="Pfam" id="PF19335">
    <property type="entry name" value="HMBD"/>
    <property type="match status" value="1"/>
</dbReference>
<sequence length="511" mass="53926">MTSNKKLSAVAMLLVAAGAGLGYGVAHWRTASMSDPSATVSGTKETTKSPAGERKALYWYDPMVPQQKFDKPGKSPFMDMQLVPKYADEAPSGGVAVDPRVAQTLGVRTATVEKQRLGASFQVPAVVQLNERDVAILQARTAGFVQRVARLAPGDVVANGAFIAELLVPEWAGAQQEFLAVRQTGDAALTAAARQRLVLLGMPTSLIQQVEHSGQVQALSNVHAPTGGLVQELMVRPGMTVSQGMSLARITGLSTVWLEAALPETQASVARVGQPVEVLLAAFPGETLRGKITAILPEANAETRTLRVRAELPNPQGRLRAGMFAQMRLGGTAEEVLVVPAEAVIRTGQRAVVYVAEQLGRFTPVQVRLGRELGDKLEVLEGLQPGQQVVASGQFLIDSEASMQGVLQRQATPAAPAASAAAVPAASSTASAVSALQAVGRIVELSGQSVTLDHSAVPALKWPAMQMGFRLARPELAKGVKVGDTVRFTFRESQDGYEVVAMQRETPGGAR</sequence>
<dbReference type="InterPro" id="IPR058790">
    <property type="entry name" value="BSH_CusB"/>
</dbReference>
<dbReference type="Pfam" id="PF25954">
    <property type="entry name" value="Beta-barrel_RND_2"/>
    <property type="match status" value="1"/>
</dbReference>
<dbReference type="GO" id="GO:0016020">
    <property type="term" value="C:membrane"/>
    <property type="evidence" value="ECO:0007669"/>
    <property type="project" value="InterPro"/>
</dbReference>
<evidence type="ECO:0000256" key="2">
    <source>
        <dbReference type="ARBA" id="ARBA00022448"/>
    </source>
</evidence>
<dbReference type="InterPro" id="IPR045800">
    <property type="entry name" value="HMBD"/>
</dbReference>
<dbReference type="AlphaFoldDB" id="A0A254NAC4"/>
<dbReference type="PANTHER" id="PTHR30097">
    <property type="entry name" value="CATION EFFLUX SYSTEM PROTEIN CUSB"/>
    <property type="match status" value="1"/>
</dbReference>
<evidence type="ECO:0000259" key="9">
    <source>
        <dbReference type="Pfam" id="PF25919"/>
    </source>
</evidence>